<protein>
    <recommendedName>
        <fullName evidence="3">TonB C-terminal domain-containing protein</fullName>
    </recommendedName>
</protein>
<reference evidence="1 2" key="1">
    <citation type="submission" date="2019-04" db="EMBL/GenBank/DDBJ databases">
        <title>Phreatobacter aquaticus sp. nov.</title>
        <authorList>
            <person name="Choi A."/>
        </authorList>
    </citation>
    <scope>NUCLEOTIDE SEQUENCE [LARGE SCALE GENOMIC DNA]</scope>
    <source>
        <strain evidence="1 2">KCTC 52518</strain>
    </source>
</reference>
<dbReference type="EMBL" id="CP039690">
    <property type="protein sequence ID" value="QCI62900.1"/>
    <property type="molecule type" value="Genomic_DNA"/>
</dbReference>
<evidence type="ECO:0000313" key="2">
    <source>
        <dbReference type="Proteomes" id="UP000298781"/>
    </source>
</evidence>
<accession>A0A4D7AYY9</accession>
<evidence type="ECO:0000313" key="1">
    <source>
        <dbReference type="EMBL" id="QCI62900.1"/>
    </source>
</evidence>
<sequence>MPAFGQMAIGSRQLERGREISFVANGAMSMKPWIILAPMAAWLACQVATEPAHAQPSAPADNRPKINTLREIGPALRACFSTPQVTRSYTVTIRMSFNRRGSLIGRPAVTYSAFEAGGDREQVAAAITEALRRCTPLPFTDSLGNAVAGRIFTFVFSQAARTRAARFRAPPLEGSLASVIPAPTGYSRHCRATAAKLPSGLAVRQA</sequence>
<name>A0A4D7AYY9_9HYPH</name>
<dbReference type="AlphaFoldDB" id="A0A4D7AYY9"/>
<keyword evidence="2" id="KW-1185">Reference proteome</keyword>
<dbReference type="RefSeq" id="WP_136958363.1">
    <property type="nucleotide sequence ID" value="NZ_CP039690.1"/>
</dbReference>
<evidence type="ECO:0008006" key="3">
    <source>
        <dbReference type="Google" id="ProtNLM"/>
    </source>
</evidence>
<proteinExistence type="predicted"/>
<dbReference type="OrthoDB" id="7997311at2"/>
<dbReference type="Proteomes" id="UP000298781">
    <property type="component" value="Chromosome"/>
</dbReference>
<dbReference type="KEGG" id="pstg:E8M01_00745"/>
<organism evidence="1 2">
    <name type="scientific">Phreatobacter stygius</name>
    <dbReference type="NCBI Taxonomy" id="1940610"/>
    <lineage>
        <taxon>Bacteria</taxon>
        <taxon>Pseudomonadati</taxon>
        <taxon>Pseudomonadota</taxon>
        <taxon>Alphaproteobacteria</taxon>
        <taxon>Hyphomicrobiales</taxon>
        <taxon>Phreatobacteraceae</taxon>
        <taxon>Phreatobacter</taxon>
    </lineage>
</organism>
<gene>
    <name evidence="1" type="ORF">E8M01_00745</name>
</gene>